<protein>
    <submittedName>
        <fullName evidence="2">Uncharacterized protein</fullName>
    </submittedName>
</protein>
<proteinExistence type="predicted"/>
<evidence type="ECO:0000256" key="1">
    <source>
        <dbReference type="SAM" id="MobiDB-lite"/>
    </source>
</evidence>
<feature type="region of interest" description="Disordered" evidence="1">
    <location>
        <begin position="14"/>
        <end position="72"/>
    </location>
</feature>
<reference evidence="2" key="1">
    <citation type="submission" date="2021-03" db="EMBL/GenBank/DDBJ databases">
        <title>Draft genome sequence of rust myrtle Austropuccinia psidii MF-1, a brazilian biotype.</title>
        <authorList>
            <person name="Quecine M.C."/>
            <person name="Pachon D.M.R."/>
            <person name="Bonatelli M.L."/>
            <person name="Correr F.H."/>
            <person name="Franceschini L.M."/>
            <person name="Leite T.F."/>
            <person name="Margarido G.R.A."/>
            <person name="Almeida C.A."/>
            <person name="Ferrarezi J.A."/>
            <person name="Labate C.A."/>
        </authorList>
    </citation>
    <scope>NUCLEOTIDE SEQUENCE</scope>
    <source>
        <strain evidence="2">MF-1</strain>
    </source>
</reference>
<name>A0A9Q3HBQ9_9BASI</name>
<feature type="compositionally biased region" description="Polar residues" evidence="1">
    <location>
        <begin position="14"/>
        <end position="27"/>
    </location>
</feature>
<evidence type="ECO:0000313" key="2">
    <source>
        <dbReference type="EMBL" id="MBW0498552.1"/>
    </source>
</evidence>
<dbReference type="Proteomes" id="UP000765509">
    <property type="component" value="Unassembled WGS sequence"/>
</dbReference>
<dbReference type="AlphaFoldDB" id="A0A9Q3HBQ9"/>
<sequence length="120" mass="13232">MAPRPYTEQLAFLANSQPHQPQATPSSFGPGGPSMAHGSWDTSCPFWPKYNEDKRGQGGRPMGPPAPFWSTNHKGSKWAKNLNKTLLAINLQCEIHGLWQQPEATIHPQDKGNPSPAMYP</sequence>
<comment type="caution">
    <text evidence="2">The sequence shown here is derived from an EMBL/GenBank/DDBJ whole genome shotgun (WGS) entry which is preliminary data.</text>
</comment>
<dbReference type="EMBL" id="AVOT02014776">
    <property type="protein sequence ID" value="MBW0498552.1"/>
    <property type="molecule type" value="Genomic_DNA"/>
</dbReference>
<gene>
    <name evidence="2" type="ORF">O181_038267</name>
</gene>
<keyword evidence="3" id="KW-1185">Reference proteome</keyword>
<organism evidence="2 3">
    <name type="scientific">Austropuccinia psidii MF-1</name>
    <dbReference type="NCBI Taxonomy" id="1389203"/>
    <lineage>
        <taxon>Eukaryota</taxon>
        <taxon>Fungi</taxon>
        <taxon>Dikarya</taxon>
        <taxon>Basidiomycota</taxon>
        <taxon>Pucciniomycotina</taxon>
        <taxon>Pucciniomycetes</taxon>
        <taxon>Pucciniales</taxon>
        <taxon>Sphaerophragmiaceae</taxon>
        <taxon>Austropuccinia</taxon>
    </lineage>
</organism>
<evidence type="ECO:0000313" key="3">
    <source>
        <dbReference type="Proteomes" id="UP000765509"/>
    </source>
</evidence>
<accession>A0A9Q3HBQ9</accession>